<organism evidence="1 2">
    <name type="scientific">Candidatus Methanogaster sp</name>
    <dbReference type="NCBI Taxonomy" id="3386292"/>
    <lineage>
        <taxon>Archaea</taxon>
        <taxon>Methanobacteriati</taxon>
        <taxon>Methanobacteriota</taxon>
        <taxon>Stenosarchaea group</taxon>
        <taxon>Methanomicrobia</taxon>
        <taxon>Methanosarcinales</taxon>
        <taxon>ANME-2 cluster</taxon>
        <taxon>Candidatus Methanogasteraceae</taxon>
        <taxon>Candidatus Methanogaster</taxon>
    </lineage>
</organism>
<accession>A0AC61L5P7</accession>
<comment type="caution">
    <text evidence="1">The sequence shown here is derived from an EMBL/GenBank/DDBJ whole genome shotgun (WGS) entry which is preliminary data.</text>
</comment>
<dbReference type="Proteomes" id="UP000248329">
    <property type="component" value="Unassembled WGS sequence"/>
</dbReference>
<name>A0AC61L5P7_9EURY</name>
<sequence>MNALPGYLGGDKNIGGIKWVASFVRNPFKHGLPRSISLITINSFETGVPLAIMDGTIISAMRTGAVAGVACKYLANVDAETVGMVGAGVIGRTVLMAVNAVKKQLAHIEIYDLSMERAEKFAEEMHDELGVPVSVADSAEKALSGKDILVTATPAKEPYVKAQWVTKGSLYLHMSGYECDYGVVSQSDKIVVDNWTDVKARNSQTPALMFHDGMLSDNDIHAEIAEIITGQKPGREMREERIFFNPVGMGIQDLIVANRIYKTAKEEGYGKTLTLWDEPAWV</sequence>
<proteinExistence type="predicted"/>
<evidence type="ECO:0000313" key="2">
    <source>
        <dbReference type="Proteomes" id="UP000248329"/>
    </source>
</evidence>
<reference evidence="1" key="1">
    <citation type="submission" date="2018-01" db="EMBL/GenBank/DDBJ databases">
        <authorList>
            <person name="Krukenberg V."/>
        </authorList>
    </citation>
    <scope>NUCLEOTIDE SEQUENCE</scope>
    <source>
        <strain evidence="1">E20ANME2</strain>
    </source>
</reference>
<evidence type="ECO:0000313" key="1">
    <source>
        <dbReference type="EMBL" id="PXF61663.1"/>
    </source>
</evidence>
<gene>
    <name evidence="1" type="ORF">C4B59_03700</name>
</gene>
<protein>
    <submittedName>
        <fullName evidence="1">Ornithine cyclodeaminase</fullName>
    </submittedName>
</protein>
<dbReference type="EMBL" id="PQXF01000004">
    <property type="protein sequence ID" value="PXF61663.1"/>
    <property type="molecule type" value="Genomic_DNA"/>
</dbReference>